<comment type="caution">
    <text evidence="4">The sequence shown here is derived from an EMBL/GenBank/DDBJ whole genome shotgun (WGS) entry which is preliminary data.</text>
</comment>
<dbReference type="Proteomes" id="UP001174677">
    <property type="component" value="Chromosome 4"/>
</dbReference>
<evidence type="ECO:0000256" key="2">
    <source>
        <dbReference type="ARBA" id="ARBA00022603"/>
    </source>
</evidence>
<proteinExistence type="inferred from homology"/>
<evidence type="ECO:0000256" key="1">
    <source>
        <dbReference type="ARBA" id="ARBA00008361"/>
    </source>
</evidence>
<evidence type="ECO:0000256" key="3">
    <source>
        <dbReference type="ARBA" id="ARBA00022679"/>
    </source>
</evidence>
<sequence>MLSFSLHKLVVSTPPLTNYWNLHPRSPRNGSFAFPDVSKCSGSDPNTTFTFPLITSPLSKHKTCSNVHSLLPAFSSDSIQQEAEEEDEEYHVLTAVRSKHNDIIIVDTPKARMLLLDSTHNVHSILNKGQKWTGSYWDEFASLPAVIPKGPIAILGLGGGTAAHLMLDLWPSLQLEGWEIDPVLIDKARQYFGLSDLEKHNMAGGILDIHIGDALRPSENDSGRYAGIVIDLFYEGKVLAQLQEVATWLNLKDRLMPNGRFMVNCGGIHEKSDTIGGIIHPKLVDGTWVENSTIKALFEAFPGQVSWKRMPETQGANFLALTGPFPDLTFWSSKVPDPLSETVRQWRPYDSIP</sequence>
<dbReference type="PANTHER" id="PTHR12176:SF76">
    <property type="entry name" value="S-ADENOSYL-L-METHIONINE-DEPENDENT METHYLTRANSFERASES SUPERFAMILY PROTEIN"/>
    <property type="match status" value="1"/>
</dbReference>
<dbReference type="EMBL" id="JARPOI010000004">
    <property type="protein sequence ID" value="KAJ9183353.1"/>
    <property type="molecule type" value="Genomic_DNA"/>
</dbReference>
<evidence type="ECO:0000313" key="5">
    <source>
        <dbReference type="Proteomes" id="UP001174677"/>
    </source>
</evidence>
<protein>
    <recommendedName>
        <fullName evidence="6">PABS domain-containing protein</fullName>
    </recommendedName>
</protein>
<keyword evidence="2" id="KW-0489">Methyltransferase</keyword>
<organism evidence="4 5">
    <name type="scientific">Hevea brasiliensis</name>
    <name type="common">Para rubber tree</name>
    <name type="synonym">Siphonia brasiliensis</name>
    <dbReference type="NCBI Taxonomy" id="3981"/>
    <lineage>
        <taxon>Eukaryota</taxon>
        <taxon>Viridiplantae</taxon>
        <taxon>Streptophyta</taxon>
        <taxon>Embryophyta</taxon>
        <taxon>Tracheophyta</taxon>
        <taxon>Spermatophyta</taxon>
        <taxon>Magnoliopsida</taxon>
        <taxon>eudicotyledons</taxon>
        <taxon>Gunneridae</taxon>
        <taxon>Pentapetalae</taxon>
        <taxon>rosids</taxon>
        <taxon>fabids</taxon>
        <taxon>Malpighiales</taxon>
        <taxon>Euphorbiaceae</taxon>
        <taxon>Crotonoideae</taxon>
        <taxon>Micrandreae</taxon>
        <taxon>Hevea</taxon>
    </lineage>
</organism>
<evidence type="ECO:0000313" key="4">
    <source>
        <dbReference type="EMBL" id="KAJ9183353.1"/>
    </source>
</evidence>
<evidence type="ECO:0008006" key="6">
    <source>
        <dbReference type="Google" id="ProtNLM"/>
    </source>
</evidence>
<dbReference type="SUPFAM" id="SSF53335">
    <property type="entry name" value="S-adenosyl-L-methionine-dependent methyltransferases"/>
    <property type="match status" value="1"/>
</dbReference>
<dbReference type="InterPro" id="IPR051419">
    <property type="entry name" value="Lys/N-term_MeTrsfase_sf"/>
</dbReference>
<reference evidence="4" key="1">
    <citation type="journal article" date="2023" name="Plant Biotechnol. J.">
        <title>Chromosome-level wild Hevea brasiliensis genome provides new tools for genomic-assisted breeding and valuable loci to elevate rubber yield.</title>
        <authorList>
            <person name="Cheng H."/>
            <person name="Song X."/>
            <person name="Hu Y."/>
            <person name="Wu T."/>
            <person name="Yang Q."/>
            <person name="An Z."/>
            <person name="Feng S."/>
            <person name="Deng Z."/>
            <person name="Wu W."/>
            <person name="Zeng X."/>
            <person name="Tu M."/>
            <person name="Wang X."/>
            <person name="Huang H."/>
        </authorList>
    </citation>
    <scope>NUCLEOTIDE SEQUENCE</scope>
    <source>
        <strain evidence="4">MT/VB/25A 57/8</strain>
    </source>
</reference>
<keyword evidence="3" id="KW-0808">Transferase</keyword>
<dbReference type="InterPro" id="IPR029063">
    <property type="entry name" value="SAM-dependent_MTases_sf"/>
</dbReference>
<accession>A0ABQ9MWI6</accession>
<name>A0ABQ9MWI6_HEVBR</name>
<comment type="similarity">
    <text evidence="1">Belongs to the methyltransferase superfamily.</text>
</comment>
<keyword evidence="5" id="KW-1185">Reference proteome</keyword>
<gene>
    <name evidence="4" type="ORF">P3X46_007217</name>
</gene>
<dbReference type="Gene3D" id="3.40.50.150">
    <property type="entry name" value="Vaccinia Virus protein VP39"/>
    <property type="match status" value="1"/>
</dbReference>
<dbReference type="PANTHER" id="PTHR12176">
    <property type="entry name" value="SAM-DEPENDENT METHYLTRANSFERASE SUPERFAMILY PROTEIN"/>
    <property type="match status" value="1"/>
</dbReference>